<keyword evidence="3" id="KW-1185">Reference proteome</keyword>
<dbReference type="Proteomes" id="UP001472677">
    <property type="component" value="Unassembled WGS sequence"/>
</dbReference>
<dbReference type="InterPro" id="IPR044730">
    <property type="entry name" value="RNase_H-like_dom_plant"/>
</dbReference>
<dbReference type="PANTHER" id="PTHR47723">
    <property type="entry name" value="OS05G0353850 PROTEIN"/>
    <property type="match status" value="1"/>
</dbReference>
<dbReference type="PANTHER" id="PTHR47723:SF19">
    <property type="entry name" value="POLYNUCLEOTIDYL TRANSFERASE, RIBONUCLEASE H-LIKE SUPERFAMILY PROTEIN"/>
    <property type="match status" value="1"/>
</dbReference>
<accession>A0ABR2FKY5</accession>
<dbReference type="Gene3D" id="3.30.420.10">
    <property type="entry name" value="Ribonuclease H-like superfamily/Ribonuclease H"/>
    <property type="match status" value="1"/>
</dbReference>
<dbReference type="InterPro" id="IPR036397">
    <property type="entry name" value="RNaseH_sf"/>
</dbReference>
<protein>
    <recommendedName>
        <fullName evidence="1">RNase H type-1 domain-containing protein</fullName>
    </recommendedName>
</protein>
<gene>
    <name evidence="2" type="ORF">V6N12_071712</name>
</gene>
<feature type="domain" description="RNase H type-1" evidence="1">
    <location>
        <begin position="123"/>
        <end position="244"/>
    </location>
</feature>
<dbReference type="EMBL" id="JBBPBM010000006">
    <property type="protein sequence ID" value="KAK8581491.1"/>
    <property type="molecule type" value="Genomic_DNA"/>
</dbReference>
<dbReference type="SUPFAM" id="SSF53098">
    <property type="entry name" value="Ribonuclease H-like"/>
    <property type="match status" value="1"/>
</dbReference>
<dbReference type="InterPro" id="IPR053151">
    <property type="entry name" value="RNase_H-like"/>
</dbReference>
<evidence type="ECO:0000313" key="3">
    <source>
        <dbReference type="Proteomes" id="UP001472677"/>
    </source>
</evidence>
<name>A0ABR2FKY5_9ROSI</name>
<dbReference type="InterPro" id="IPR002156">
    <property type="entry name" value="RNaseH_domain"/>
</dbReference>
<dbReference type="InterPro" id="IPR012337">
    <property type="entry name" value="RNaseH-like_sf"/>
</dbReference>
<evidence type="ECO:0000313" key="2">
    <source>
        <dbReference type="EMBL" id="KAK8581491.1"/>
    </source>
</evidence>
<dbReference type="Pfam" id="PF13456">
    <property type="entry name" value="RVT_3"/>
    <property type="match status" value="1"/>
</dbReference>
<reference evidence="2 3" key="1">
    <citation type="journal article" date="2024" name="G3 (Bethesda)">
        <title>Genome assembly of Hibiscus sabdariffa L. provides insights into metabolisms of medicinal natural products.</title>
        <authorList>
            <person name="Kim T."/>
        </authorList>
    </citation>
    <scope>NUCLEOTIDE SEQUENCE [LARGE SCALE GENOMIC DNA]</scope>
    <source>
        <strain evidence="2">TK-2024</strain>
        <tissue evidence="2">Old leaves</tissue>
    </source>
</reference>
<sequence>MQFNNLLLHSCQWDVNCLEELLHREVVHHVIGILPPALDDSNDAAVWRCTPTDIFTIASVYARDLEPLWEDVDSKWSHLRSLPVTIAWAAYFVDICVSTRPRSTPTIVYHQWKKPAPGWLCLNTDASISTPDGVRTIGGALRDSFGAWIRDYCKCIGKASTIQAELWSIYVELQVTWSFGTVRLVIQSDSSQAIIKLVLDPSAMCHSMQLVRAIAAWRLKHWSLDFQWIPREMNMVVDCPSKMAPPQFQLNVFDDVPDPVRPLLIRDVEGPPYRCSCRDSHSVG</sequence>
<dbReference type="CDD" id="cd06222">
    <property type="entry name" value="RNase_H_like"/>
    <property type="match status" value="1"/>
</dbReference>
<comment type="caution">
    <text evidence="2">The sequence shown here is derived from an EMBL/GenBank/DDBJ whole genome shotgun (WGS) entry which is preliminary data.</text>
</comment>
<proteinExistence type="predicted"/>
<evidence type="ECO:0000259" key="1">
    <source>
        <dbReference type="Pfam" id="PF13456"/>
    </source>
</evidence>
<organism evidence="2 3">
    <name type="scientific">Hibiscus sabdariffa</name>
    <name type="common">roselle</name>
    <dbReference type="NCBI Taxonomy" id="183260"/>
    <lineage>
        <taxon>Eukaryota</taxon>
        <taxon>Viridiplantae</taxon>
        <taxon>Streptophyta</taxon>
        <taxon>Embryophyta</taxon>
        <taxon>Tracheophyta</taxon>
        <taxon>Spermatophyta</taxon>
        <taxon>Magnoliopsida</taxon>
        <taxon>eudicotyledons</taxon>
        <taxon>Gunneridae</taxon>
        <taxon>Pentapetalae</taxon>
        <taxon>rosids</taxon>
        <taxon>malvids</taxon>
        <taxon>Malvales</taxon>
        <taxon>Malvaceae</taxon>
        <taxon>Malvoideae</taxon>
        <taxon>Hibiscus</taxon>
    </lineage>
</organism>